<dbReference type="PANTHER" id="PTHR43799:SF1">
    <property type="entry name" value="ASPARTATE AMINOTRANSFERASE"/>
    <property type="match status" value="1"/>
</dbReference>
<dbReference type="AlphaFoldDB" id="C7N4S7"/>
<dbReference type="Gene3D" id="3.40.640.10">
    <property type="entry name" value="Type I PLP-dependent aspartate aminotransferase-like (Major domain)"/>
    <property type="match status" value="1"/>
</dbReference>
<gene>
    <name evidence="2" type="ordered locus">Shel_08610</name>
</gene>
<dbReference type="GO" id="GO:0004069">
    <property type="term" value="F:L-aspartate:2-oxoglutarate aminotransferase activity"/>
    <property type="evidence" value="ECO:0007669"/>
    <property type="project" value="InterPro"/>
</dbReference>
<keyword evidence="1" id="KW-0175">Coiled coil</keyword>
<dbReference type="Pfam" id="PF12897">
    <property type="entry name" value="Asp_aminotransf"/>
    <property type="match status" value="1"/>
</dbReference>
<evidence type="ECO:0000256" key="1">
    <source>
        <dbReference type="SAM" id="Coils"/>
    </source>
</evidence>
<name>C7N4S7_SLAHD</name>
<dbReference type="Proteomes" id="UP000002026">
    <property type="component" value="Chromosome"/>
</dbReference>
<dbReference type="InterPro" id="IPR024551">
    <property type="entry name" value="AspAT_Ic"/>
</dbReference>
<keyword evidence="3" id="KW-1185">Reference proteome</keyword>
<dbReference type="CDD" id="cd00609">
    <property type="entry name" value="AAT_like"/>
    <property type="match status" value="1"/>
</dbReference>
<feature type="coiled-coil region" evidence="1">
    <location>
        <begin position="4"/>
        <end position="35"/>
    </location>
</feature>
<reference evidence="2 3" key="1">
    <citation type="journal article" date="2009" name="Stand. Genomic Sci.">
        <title>Complete genome sequence of Slackia heliotrinireducens type strain (RHS 1).</title>
        <authorList>
            <person name="Pukall R."/>
            <person name="Lapidus A."/>
            <person name="Nolan M."/>
            <person name="Copeland A."/>
            <person name="Glavina Del Rio T."/>
            <person name="Lucas S."/>
            <person name="Chen F."/>
            <person name="Tice H."/>
            <person name="Cheng J.F."/>
            <person name="Chertkov O."/>
            <person name="Bruce D."/>
            <person name="Goodwin L."/>
            <person name="Kuske C."/>
            <person name="Brettin T."/>
            <person name="Detter J.C."/>
            <person name="Han C."/>
            <person name="Pitluck S."/>
            <person name="Pati A."/>
            <person name="Mavrommatis K."/>
            <person name="Ivanova N."/>
            <person name="Ovchinnikova G."/>
            <person name="Chen A."/>
            <person name="Palaniappan K."/>
            <person name="Schneider S."/>
            <person name="Rohde M."/>
            <person name="Chain P."/>
            <person name="D'haeseleer P."/>
            <person name="Goker M."/>
            <person name="Bristow J."/>
            <person name="Eisen J.A."/>
            <person name="Markowitz V."/>
            <person name="Kyrpides N.C."/>
            <person name="Klenk H.P."/>
            <person name="Hugenholtz P."/>
        </authorList>
    </citation>
    <scope>NUCLEOTIDE SEQUENCE [LARGE SCALE GENOMIC DNA]</scope>
    <source>
        <strain evidence="3">ATCC 29202 / DSM 20476 / NCTC 11029 / RHS 1</strain>
    </source>
</reference>
<dbReference type="EMBL" id="CP001684">
    <property type="protein sequence ID" value="ACV21912.1"/>
    <property type="molecule type" value="Genomic_DNA"/>
</dbReference>
<evidence type="ECO:0000313" key="2">
    <source>
        <dbReference type="EMBL" id="ACV21912.1"/>
    </source>
</evidence>
<organism evidence="2 3">
    <name type="scientific">Slackia heliotrinireducens (strain ATCC 29202 / DSM 20476 / NCTC 11029 / RHS 1)</name>
    <name type="common">Peptococcus heliotrinreducens</name>
    <dbReference type="NCBI Taxonomy" id="471855"/>
    <lineage>
        <taxon>Bacteria</taxon>
        <taxon>Bacillati</taxon>
        <taxon>Actinomycetota</taxon>
        <taxon>Coriobacteriia</taxon>
        <taxon>Eggerthellales</taxon>
        <taxon>Eggerthellaceae</taxon>
        <taxon>Slackia</taxon>
    </lineage>
</organism>
<dbReference type="RefSeq" id="WP_012798016.1">
    <property type="nucleotide sequence ID" value="NC_013165.1"/>
</dbReference>
<dbReference type="eggNOG" id="COG1167">
    <property type="taxonomic scope" value="Bacteria"/>
</dbReference>
<dbReference type="PANTHER" id="PTHR43799">
    <property type="entry name" value="AMINOTRANSFERASE, PUTATIVE-RELATED"/>
    <property type="match status" value="1"/>
</dbReference>
<proteinExistence type="predicted"/>
<accession>C7N4S7</accession>
<dbReference type="Gene3D" id="3.90.1150.10">
    <property type="entry name" value="Aspartate Aminotransferase, domain 1"/>
    <property type="match status" value="1"/>
</dbReference>
<evidence type="ECO:0000313" key="3">
    <source>
        <dbReference type="Proteomes" id="UP000002026"/>
    </source>
</evidence>
<protein>
    <submittedName>
        <fullName evidence="2">Transcriptional regulator</fullName>
    </submittedName>
</protein>
<dbReference type="HOGENOM" id="CLU_635914_0_0_11"/>
<dbReference type="InterPro" id="IPR015424">
    <property type="entry name" value="PyrdxlP-dep_Trfase"/>
</dbReference>
<dbReference type="InterPro" id="IPR015422">
    <property type="entry name" value="PyrdxlP-dep_Trfase_small"/>
</dbReference>
<dbReference type="InterPro" id="IPR015421">
    <property type="entry name" value="PyrdxlP-dep_Trfase_major"/>
</dbReference>
<sequence>MAYADLAHEELLALKAELEEAYGELKARNLKLNMARGKPGGEQLKLSLPMLDCVTSDGDLIASDGTDCCNYGVLDGIPEAKTFMAEMMDHDPANVCVFGNSSLNIMYDLVAGGVLYGYSGEPAWKDQGTIKWLCPSPGYDRHFRICETLGMELIPIELRADGPDMDKVEELVADPAVKGIWCVPQYSNPTGTTYSDEVVKRLASMPVAAKDFRIFWDNAYCVHDLYDETERRERVLDIARTCVAAGNPDRYFKFASTSKVTLPGAGIAAVAASADNIAVIRKRIGTETVGYDKLNQLRHVKFLKDRAGLDEHMKKHAAIIRPKFELVVNTLAAELGETGATWSTPNGGYFISFDGAPNTAQRTVQLAKEAGVVMTGAGATWPYGKDPLDRNIRIAPTLPPLEELEQALEVFCCSAKLATVESLLA</sequence>
<dbReference type="KEGG" id="shi:Shel_08610"/>
<dbReference type="SUPFAM" id="SSF53383">
    <property type="entry name" value="PLP-dependent transferases"/>
    <property type="match status" value="1"/>
</dbReference>